<feature type="transmembrane region" description="Helical" evidence="1">
    <location>
        <begin position="12"/>
        <end position="36"/>
    </location>
</feature>
<dbReference type="AlphaFoldDB" id="A0A381U1U8"/>
<protein>
    <submittedName>
        <fullName evidence="2">Uncharacterized protein</fullName>
    </submittedName>
</protein>
<organism evidence="2">
    <name type="scientific">marine metagenome</name>
    <dbReference type="NCBI Taxonomy" id="408172"/>
    <lineage>
        <taxon>unclassified sequences</taxon>
        <taxon>metagenomes</taxon>
        <taxon>ecological metagenomes</taxon>
    </lineage>
</organism>
<reference evidence="2" key="1">
    <citation type="submission" date="2018-05" db="EMBL/GenBank/DDBJ databases">
        <authorList>
            <person name="Lanie J.A."/>
            <person name="Ng W.-L."/>
            <person name="Kazmierczak K.M."/>
            <person name="Andrzejewski T.M."/>
            <person name="Davidsen T.M."/>
            <person name="Wayne K.J."/>
            <person name="Tettelin H."/>
            <person name="Glass J.I."/>
            <person name="Rusch D."/>
            <person name="Podicherti R."/>
            <person name="Tsui H.-C.T."/>
            <person name="Winkler M.E."/>
        </authorList>
    </citation>
    <scope>NUCLEOTIDE SEQUENCE</scope>
</reference>
<evidence type="ECO:0000313" key="2">
    <source>
        <dbReference type="EMBL" id="SVA22195.1"/>
    </source>
</evidence>
<keyword evidence="1" id="KW-0812">Transmembrane</keyword>
<keyword evidence="1" id="KW-1133">Transmembrane helix</keyword>
<gene>
    <name evidence="2" type="ORF">METZ01_LOCUS75049</name>
</gene>
<accession>A0A381U1U8</accession>
<proteinExistence type="predicted"/>
<dbReference type="EMBL" id="UINC01005577">
    <property type="protein sequence ID" value="SVA22195.1"/>
    <property type="molecule type" value="Genomic_DNA"/>
</dbReference>
<name>A0A381U1U8_9ZZZZ</name>
<keyword evidence="1" id="KW-0472">Membrane</keyword>
<sequence length="42" mass="4487">MIGLKNGPMSIKLIIITRILNGLLMGSSMLLTIVLIDTSIMG</sequence>
<evidence type="ECO:0000256" key="1">
    <source>
        <dbReference type="SAM" id="Phobius"/>
    </source>
</evidence>